<dbReference type="Proteomes" id="UP000216101">
    <property type="component" value="Unassembled WGS sequence"/>
</dbReference>
<accession>A0A266Q6R8</accession>
<dbReference type="RefSeq" id="WP_094983417.1">
    <property type="nucleotide sequence ID" value="NZ_NHNI01000001.1"/>
</dbReference>
<organism evidence="1 2">
    <name type="scientific">Cellvibrio mixtus</name>
    <dbReference type="NCBI Taxonomy" id="39650"/>
    <lineage>
        <taxon>Bacteria</taxon>
        <taxon>Pseudomonadati</taxon>
        <taxon>Pseudomonadota</taxon>
        <taxon>Gammaproteobacteria</taxon>
        <taxon>Cellvibrionales</taxon>
        <taxon>Cellvibrionaceae</taxon>
        <taxon>Cellvibrio</taxon>
    </lineage>
</organism>
<protein>
    <submittedName>
        <fullName evidence="1">Uncharacterized protein</fullName>
    </submittedName>
</protein>
<keyword evidence="2" id="KW-1185">Reference proteome</keyword>
<comment type="caution">
    <text evidence="1">The sequence shown here is derived from an EMBL/GenBank/DDBJ whole genome shotgun (WGS) entry which is preliminary data.</text>
</comment>
<dbReference type="AlphaFoldDB" id="A0A266Q6R8"/>
<sequence>MAITKIKFITIVGARGGNLSNVDLELTLQGSNWESVSGQHPGAVKETLITLSDPVSISEFNFNLFDIYVSSMSASSAWLLLESVYIVDASPGSPNQLLLGIPNWPKNLWLCSEPKSISAGYVVTACNLGVIANMV</sequence>
<gene>
    <name evidence="1" type="ORF">CBP51_00305</name>
</gene>
<name>A0A266Q6R8_9GAMM</name>
<dbReference type="EMBL" id="NHNI01000001">
    <property type="protein sequence ID" value="OZY85530.1"/>
    <property type="molecule type" value="Genomic_DNA"/>
</dbReference>
<evidence type="ECO:0000313" key="2">
    <source>
        <dbReference type="Proteomes" id="UP000216101"/>
    </source>
</evidence>
<reference evidence="2" key="1">
    <citation type="submission" date="2017-05" db="EMBL/GenBank/DDBJ databases">
        <authorList>
            <person name="Barney B.M."/>
        </authorList>
    </citation>
    <scope>NUCLEOTIDE SEQUENCE [LARGE SCALE GENOMIC DNA]</scope>
    <source>
        <strain evidence="2">PSBB022</strain>
    </source>
</reference>
<evidence type="ECO:0000313" key="1">
    <source>
        <dbReference type="EMBL" id="OZY85530.1"/>
    </source>
</evidence>
<proteinExistence type="predicted"/>